<dbReference type="InterPro" id="IPR036864">
    <property type="entry name" value="Zn2-C6_fun-type_DNA-bd_sf"/>
</dbReference>
<dbReference type="EMBL" id="RSCD01000012">
    <property type="protein sequence ID" value="RSH89736.1"/>
    <property type="molecule type" value="Genomic_DNA"/>
</dbReference>
<feature type="compositionally biased region" description="Low complexity" evidence="1">
    <location>
        <begin position="63"/>
        <end position="92"/>
    </location>
</feature>
<dbReference type="GO" id="GO:0008270">
    <property type="term" value="F:zinc ion binding"/>
    <property type="evidence" value="ECO:0007669"/>
    <property type="project" value="InterPro"/>
</dbReference>
<evidence type="ECO:0008006" key="4">
    <source>
        <dbReference type="Google" id="ProtNLM"/>
    </source>
</evidence>
<protein>
    <recommendedName>
        <fullName evidence="4">Zn(2)-C6 fungal-type domain-containing protein</fullName>
    </recommendedName>
</protein>
<reference evidence="2 3" key="1">
    <citation type="submission" date="2018-11" db="EMBL/GenBank/DDBJ databases">
        <title>Genome sequence of Saitozyma podzolica DSM 27192.</title>
        <authorList>
            <person name="Aliyu H."/>
            <person name="Gorte O."/>
            <person name="Ochsenreither K."/>
        </authorList>
    </citation>
    <scope>NUCLEOTIDE SEQUENCE [LARGE SCALE GENOMIC DNA]</scope>
    <source>
        <strain evidence="2 3">DSM 27192</strain>
    </source>
</reference>
<name>A0A427YF78_9TREE</name>
<sequence>MSLTRPPPQHYQYSEDSRYGYHSQQVLWTPPYQSPGGNPIPTLSSNGSGSDNMLEYFPPFLGPPSHSQSPPHPAPQQVFPSTSRTSSSLRLPAQAPLARTNALGSRAKTSRQQFTACGPCRHRRIKCDLKEKQDALKREAKEEEEREIGAVRGSARRRKAFYTNCEERGANCVDEYAPLKAAKQLRRGKRISEIEMLYGKTAANAAVAANPNHVGEGSRNPKGKERLEVLPQLTKEFFDSPFFRGFQVQRPVLDPHDFVARYLSYPHPNAAAMGPEGAILCHVLYAWAVSYGVDEQGQLDVPDGGAVVEMVLREIDECGIMRQPSWDGVRALLLILPLTEGISSSLERLSMYEAALNQAYSLCSFSGLGYDGQPSGASGVNGGTDTTDGHHDVSTIRVRIYWYSFVHEGITTGLKGGRLHLDDGDLETIQDSIHHRALVINSQSLRSAIKMATAPINLALACRLINKALTGPAAKRGAEADANTKYSTPEDVLRFADGWKIFLFEAQNIIRKNLEERLSNATGSVHITDHTTSPDAPHSQIVHLQHLLEISRSKCEVQTRQIMEIVKRHVGSRFFEWDASLVRDGTYYAVMLLARRGGSDEDISIYLQALNELRWAHGKCWERSADLRREWAEARSTLSPERLMRNWGTPVPGSAPPSSSFLPPPLCCMRTVGDSLILSMFQGTATARSCLGHPVVDATVAWLEPTDNRAHNRVVSTSRVQICNMADIPRDFWWPEVPRGKLQA</sequence>
<organism evidence="2 3">
    <name type="scientific">Saitozyma podzolica</name>
    <dbReference type="NCBI Taxonomy" id="1890683"/>
    <lineage>
        <taxon>Eukaryota</taxon>
        <taxon>Fungi</taxon>
        <taxon>Dikarya</taxon>
        <taxon>Basidiomycota</taxon>
        <taxon>Agaricomycotina</taxon>
        <taxon>Tremellomycetes</taxon>
        <taxon>Tremellales</taxon>
        <taxon>Trimorphomycetaceae</taxon>
        <taxon>Saitozyma</taxon>
    </lineage>
</organism>
<accession>A0A427YF78</accession>
<dbReference type="CDD" id="cd12148">
    <property type="entry name" value="fungal_TF_MHR"/>
    <property type="match status" value="1"/>
</dbReference>
<dbReference type="Gene3D" id="4.10.240.10">
    <property type="entry name" value="Zn(2)-C6 fungal-type DNA-binding domain"/>
    <property type="match status" value="1"/>
</dbReference>
<evidence type="ECO:0000256" key="1">
    <source>
        <dbReference type="SAM" id="MobiDB-lite"/>
    </source>
</evidence>
<dbReference type="AlphaFoldDB" id="A0A427YF78"/>
<keyword evidence="3" id="KW-1185">Reference proteome</keyword>
<feature type="region of interest" description="Disordered" evidence="1">
    <location>
        <begin position="1"/>
        <end position="107"/>
    </location>
</feature>
<gene>
    <name evidence="2" type="ORF">EHS25_001721</name>
</gene>
<dbReference type="GO" id="GO:0000981">
    <property type="term" value="F:DNA-binding transcription factor activity, RNA polymerase II-specific"/>
    <property type="evidence" value="ECO:0007669"/>
    <property type="project" value="InterPro"/>
</dbReference>
<evidence type="ECO:0000313" key="2">
    <source>
        <dbReference type="EMBL" id="RSH89736.1"/>
    </source>
</evidence>
<dbReference type="Proteomes" id="UP000279259">
    <property type="component" value="Unassembled WGS sequence"/>
</dbReference>
<evidence type="ECO:0000313" key="3">
    <source>
        <dbReference type="Proteomes" id="UP000279259"/>
    </source>
</evidence>
<dbReference type="STRING" id="1890683.A0A427YF78"/>
<dbReference type="OrthoDB" id="3263880at2759"/>
<comment type="caution">
    <text evidence="2">The sequence shown here is derived from an EMBL/GenBank/DDBJ whole genome shotgun (WGS) entry which is preliminary data.</text>
</comment>
<feature type="compositionally biased region" description="Polar residues" evidence="1">
    <location>
        <begin position="41"/>
        <end position="51"/>
    </location>
</feature>
<proteinExistence type="predicted"/>